<name>A0A4R1L750_9BACT</name>
<dbReference type="Pfam" id="PF26390">
    <property type="entry name" value="MamS_MamX"/>
    <property type="match status" value="1"/>
</dbReference>
<evidence type="ECO:0000259" key="2">
    <source>
        <dbReference type="Pfam" id="PF26390"/>
    </source>
</evidence>
<feature type="chain" id="PRO_5020894784" description="Magnetosome protein MamS/MamX domain-containing protein" evidence="1">
    <location>
        <begin position="29"/>
        <end position="146"/>
    </location>
</feature>
<dbReference type="Proteomes" id="UP000295210">
    <property type="component" value="Unassembled WGS sequence"/>
</dbReference>
<evidence type="ECO:0000256" key="1">
    <source>
        <dbReference type="SAM" id="SignalP"/>
    </source>
</evidence>
<feature type="domain" description="Magnetosome protein MamS/MamX" evidence="2">
    <location>
        <begin position="46"/>
        <end position="128"/>
    </location>
</feature>
<accession>A0A4R1L750</accession>
<dbReference type="EMBL" id="SMGK01000002">
    <property type="protein sequence ID" value="TCK73984.1"/>
    <property type="molecule type" value="Genomic_DNA"/>
</dbReference>
<reference evidence="3 4" key="1">
    <citation type="submission" date="2019-03" db="EMBL/GenBank/DDBJ databases">
        <title>Genomic Encyclopedia of Type Strains, Phase IV (KMG-IV): sequencing the most valuable type-strain genomes for metagenomic binning, comparative biology and taxonomic classification.</title>
        <authorList>
            <person name="Goeker M."/>
        </authorList>
    </citation>
    <scope>NUCLEOTIDE SEQUENCE [LARGE SCALE GENOMIC DNA]</scope>
    <source>
        <strain evidence="3 4">DSM 103428</strain>
    </source>
</reference>
<protein>
    <recommendedName>
        <fullName evidence="2">Magnetosome protein MamS/MamX domain-containing protein</fullName>
    </recommendedName>
</protein>
<feature type="signal peptide" evidence="1">
    <location>
        <begin position="1"/>
        <end position="28"/>
    </location>
</feature>
<dbReference type="OrthoDB" id="129768at2"/>
<sequence length="146" mass="16113">MIKHKRYFYALSILLAMVILAPAMYVGAQTTDTPTRRSLMYNTATETTVSGTIEAVNQVTGRRGWNGTHLQLKTAEGVMDVHVGPSWFLTQKKFELAKGDQVEITGSKVKFNDADALIARTIKKGESELTLRNAQGIPAWSRGGRN</sequence>
<evidence type="ECO:0000313" key="4">
    <source>
        <dbReference type="Proteomes" id="UP000295210"/>
    </source>
</evidence>
<dbReference type="AlphaFoldDB" id="A0A4R1L750"/>
<keyword evidence="4" id="KW-1185">Reference proteome</keyword>
<evidence type="ECO:0000313" key="3">
    <source>
        <dbReference type="EMBL" id="TCK73984.1"/>
    </source>
</evidence>
<dbReference type="InterPro" id="IPR058837">
    <property type="entry name" value="MamS_MamX_dom"/>
</dbReference>
<comment type="caution">
    <text evidence="3">The sequence shown here is derived from an EMBL/GenBank/DDBJ whole genome shotgun (WGS) entry which is preliminary data.</text>
</comment>
<gene>
    <name evidence="3" type="ORF">C7378_1604</name>
</gene>
<proteinExistence type="predicted"/>
<organism evidence="3 4">
    <name type="scientific">Acidipila rosea</name>
    <dbReference type="NCBI Taxonomy" id="768535"/>
    <lineage>
        <taxon>Bacteria</taxon>
        <taxon>Pseudomonadati</taxon>
        <taxon>Acidobacteriota</taxon>
        <taxon>Terriglobia</taxon>
        <taxon>Terriglobales</taxon>
        <taxon>Acidobacteriaceae</taxon>
        <taxon>Acidipila</taxon>
    </lineage>
</organism>
<keyword evidence="1" id="KW-0732">Signal</keyword>
<dbReference type="RefSeq" id="WP_131994368.1">
    <property type="nucleotide sequence ID" value="NZ_SMGK01000002.1"/>
</dbReference>